<sequence length="449" mass="48413">MSNFFGRRAVVVGGGIGGLSAAGALAPYFEQVDVLERDRLAAYAESRPGTAQDRHTHGLLAGGLKALGEIFPGFERDLAEAGAVSVGVAQDIRYERADVGALPRRDFGLSILCASRPFIEFVLRRRAMAVANIALRAGCRVTEIVPAHEAAHGVRFDSGSGPSETLEADLVVDASGRGATTLELLDTLGWERPQVTEIGIDLTYTTAVVRIPADAMPDWKLVITLPNPPALGLYAVLVPLEGGRWIVTIADRGSIPRLDNWGSFHAALPQLLTPTIYDALRRAEPLDGIRHYGFPASVWRHFERLPRLPRGALPIADALCRFNPIYGQGMSAAAKQARLLQTVLGLAAAEPDPLLAAQAGFMAGVEAVLQTPWSMSTSADLAFPDTRGERPEDFEKSRQFEAALFRAVVADPVVHRAMIEVGQLLQPHDLLHEPHIKERIDAVSAKAFA</sequence>
<dbReference type="RefSeq" id="WP_079543751.1">
    <property type="nucleotide sequence ID" value="NZ_LT670844.1"/>
</dbReference>
<proteinExistence type="predicted"/>
<evidence type="ECO:0000313" key="1">
    <source>
        <dbReference type="EMBL" id="SHL70376.1"/>
    </source>
</evidence>
<dbReference type="EMBL" id="LT670844">
    <property type="protein sequence ID" value="SHL70376.1"/>
    <property type="molecule type" value="Genomic_DNA"/>
</dbReference>
<dbReference type="InterPro" id="IPR036188">
    <property type="entry name" value="FAD/NAD-bd_sf"/>
</dbReference>
<dbReference type="OrthoDB" id="9790035at2"/>
<organism evidence="1 2">
    <name type="scientific">Bradyrhizobium lablabi</name>
    <dbReference type="NCBI Taxonomy" id="722472"/>
    <lineage>
        <taxon>Bacteria</taxon>
        <taxon>Pseudomonadati</taxon>
        <taxon>Pseudomonadota</taxon>
        <taxon>Alphaproteobacteria</taxon>
        <taxon>Hyphomicrobiales</taxon>
        <taxon>Nitrobacteraceae</taxon>
        <taxon>Bradyrhizobium</taxon>
    </lineage>
</organism>
<dbReference type="Proteomes" id="UP000189935">
    <property type="component" value="Chromosome I"/>
</dbReference>
<evidence type="ECO:0000313" key="2">
    <source>
        <dbReference type="Proteomes" id="UP000189935"/>
    </source>
</evidence>
<dbReference type="SUPFAM" id="SSF51905">
    <property type="entry name" value="FAD/NAD(P)-binding domain"/>
    <property type="match status" value="1"/>
</dbReference>
<dbReference type="AlphaFoldDB" id="A0A1M7CT22"/>
<dbReference type="Gene3D" id="3.50.50.60">
    <property type="entry name" value="FAD/NAD(P)-binding domain"/>
    <property type="match status" value="1"/>
</dbReference>
<name>A0A1M7CT22_9BRAD</name>
<reference evidence="1 2" key="1">
    <citation type="submission" date="2016-11" db="EMBL/GenBank/DDBJ databases">
        <authorList>
            <person name="Jaros S."/>
            <person name="Januszkiewicz K."/>
            <person name="Wedrychowicz H."/>
        </authorList>
    </citation>
    <scope>NUCLEOTIDE SEQUENCE [LARGE SCALE GENOMIC DNA]</scope>
    <source>
        <strain evidence="1 2">GAS499</strain>
    </source>
</reference>
<dbReference type="Gene3D" id="3.30.9.100">
    <property type="match status" value="1"/>
</dbReference>
<dbReference type="PANTHER" id="PTHR43422">
    <property type="entry name" value="THIAMINE THIAZOLE SYNTHASE"/>
    <property type="match status" value="1"/>
</dbReference>
<dbReference type="PANTHER" id="PTHR43422:SF3">
    <property type="entry name" value="THIAMINE THIAZOLE SYNTHASE"/>
    <property type="match status" value="1"/>
</dbReference>
<protein>
    <submittedName>
        <fullName evidence="1">2-polyprenyl-6-methoxyphenol hydroxylase</fullName>
    </submittedName>
</protein>
<accession>A0A1M7CT22</accession>
<gene>
    <name evidence="1" type="ORF">SAMN05444159_6597</name>
</gene>